<reference evidence="1 2" key="1">
    <citation type="submission" date="2016-10" db="EMBL/GenBank/DDBJ databases">
        <authorList>
            <person name="Varghese N."/>
            <person name="Submissions S."/>
        </authorList>
    </citation>
    <scope>NUCLEOTIDE SEQUENCE [LARGE SCALE GENOMIC DNA]</scope>
    <source>
        <strain evidence="1 2">DSM 9169</strain>
    </source>
</reference>
<evidence type="ECO:0000313" key="2">
    <source>
        <dbReference type="Proteomes" id="UP000198976"/>
    </source>
</evidence>
<organism evidence="1 2">
    <name type="scientific">Schaalia radingae</name>
    <dbReference type="NCBI Taxonomy" id="131110"/>
    <lineage>
        <taxon>Bacteria</taxon>
        <taxon>Bacillati</taxon>
        <taxon>Actinomycetota</taxon>
        <taxon>Actinomycetes</taxon>
        <taxon>Actinomycetales</taxon>
        <taxon>Actinomycetaceae</taxon>
        <taxon>Schaalia</taxon>
    </lineage>
</organism>
<sequence length="131" mass="13830">MSKMPVIHAVPPIQTSAPLSDNGLKSANKLIKIGSLVVTESLIFRPTRGNWLLDPGVGWIGLGYLIPAGYRPSGPVYTPVTIMAGNSIAATANLFIDTTGEVKIRVAGRVTLINDAFSGLLTGPMVWTANE</sequence>
<accession>A0ABY0V4V6</accession>
<protein>
    <submittedName>
        <fullName evidence="1">Uncharacterized protein</fullName>
    </submittedName>
</protein>
<dbReference type="EMBL" id="LT629792">
    <property type="protein sequence ID" value="SDT85708.1"/>
    <property type="molecule type" value="Genomic_DNA"/>
</dbReference>
<keyword evidence="2" id="KW-1185">Reference proteome</keyword>
<dbReference type="Proteomes" id="UP000198976">
    <property type="component" value="Chromosome I"/>
</dbReference>
<name>A0ABY0V4V6_9ACTO</name>
<evidence type="ECO:0000313" key="1">
    <source>
        <dbReference type="EMBL" id="SDT85708.1"/>
    </source>
</evidence>
<proteinExistence type="predicted"/>
<dbReference type="RefSeq" id="WP_092648090.1">
    <property type="nucleotide sequence ID" value="NZ_LT629792.1"/>
</dbReference>
<gene>
    <name evidence="1" type="ORF">SAMN04489714_0137</name>
</gene>